<name>Z9JGD3_9GAMM</name>
<reference evidence="2" key="2">
    <citation type="submission" date="2021-11" db="EMBL/GenBank/DDBJ databases">
        <title>Genome sequence of Xylella taiwanensis PLS432.</title>
        <authorList>
            <person name="Weng L.-W."/>
            <person name="Su C.-C."/>
            <person name="Tsai C.-W."/>
            <person name="Kuo C.-H."/>
        </authorList>
    </citation>
    <scope>NUCLEOTIDE SEQUENCE</scope>
    <source>
        <strain evidence="2">PLS432</strain>
    </source>
</reference>
<dbReference type="Gene3D" id="6.10.250.1220">
    <property type="match status" value="1"/>
</dbReference>
<protein>
    <submittedName>
        <fullName evidence="1">Uncharacterized protein</fullName>
    </submittedName>
</protein>
<evidence type="ECO:0000313" key="3">
    <source>
        <dbReference type="Proteomes" id="UP000020406"/>
    </source>
</evidence>
<organism evidence="1 3">
    <name type="scientific">Xylella taiwanensis</name>
    <dbReference type="NCBI Taxonomy" id="1444770"/>
    <lineage>
        <taxon>Bacteria</taxon>
        <taxon>Pseudomonadati</taxon>
        <taxon>Pseudomonadota</taxon>
        <taxon>Gammaproteobacteria</taxon>
        <taxon>Lysobacterales</taxon>
        <taxon>Lysobacteraceae</taxon>
        <taxon>Xylella</taxon>
    </lineage>
</organism>
<sequence>MIGKRPRFDLLMTKKATLKLSSSNREYFLKKGWLAVLEHLQCLELHLEYLLPERNRIS</sequence>
<dbReference type="STRING" id="1444770.AF72_11810"/>
<reference evidence="1 3" key="1">
    <citation type="journal article" date="2014" name="Genome Announc.">
        <title>Draft Genome Sequence of Xylella fastidiosa Pear Leaf Scorch Strain in Taiwan.</title>
        <authorList>
            <person name="Su C.C."/>
            <person name="Deng W.L."/>
            <person name="Jan F.J."/>
            <person name="Chang C.J."/>
            <person name="Huang H."/>
            <person name="Chen J."/>
        </authorList>
    </citation>
    <scope>NUCLEOTIDE SEQUENCE [LARGE SCALE GENOMIC DNA]</scope>
    <source>
        <strain evidence="1 3">PLS229</strain>
    </source>
</reference>
<evidence type="ECO:0000313" key="2">
    <source>
        <dbReference type="EMBL" id="MCD8472158.1"/>
    </source>
</evidence>
<comment type="caution">
    <text evidence="1">The sequence shown here is derived from an EMBL/GenBank/DDBJ whole genome shotgun (WGS) entry which is preliminary data.</text>
</comment>
<gene>
    <name evidence="1" type="ORF">AF72_11810</name>
    <name evidence="2" type="ORF">LPH55_01405</name>
</gene>
<evidence type="ECO:0000313" key="4">
    <source>
        <dbReference type="Proteomes" id="UP001430701"/>
    </source>
</evidence>
<dbReference type="EMBL" id="JAJPPU010000001">
    <property type="protein sequence ID" value="MCD8472158.1"/>
    <property type="molecule type" value="Genomic_DNA"/>
</dbReference>
<dbReference type="Proteomes" id="UP000020406">
    <property type="component" value="Unassembled WGS sequence"/>
</dbReference>
<dbReference type="AlphaFoldDB" id="Z9JGD3"/>
<evidence type="ECO:0000313" key="1">
    <source>
        <dbReference type="EMBL" id="EWS77254.1"/>
    </source>
</evidence>
<accession>Z9JGD3</accession>
<dbReference type="Proteomes" id="UP001430701">
    <property type="component" value="Unassembled WGS sequence"/>
</dbReference>
<dbReference type="RefSeq" id="WP_160165218.1">
    <property type="nucleotide sequence ID" value="NZ_CP087680.1"/>
</dbReference>
<dbReference type="EMBL" id="JDSQ01000025">
    <property type="protein sequence ID" value="EWS77254.1"/>
    <property type="molecule type" value="Genomic_DNA"/>
</dbReference>
<keyword evidence="4" id="KW-1185">Reference proteome</keyword>
<dbReference type="PATRIC" id="fig|1444770.3.peg.2782"/>
<proteinExistence type="predicted"/>